<reference evidence="3 4" key="1">
    <citation type="submission" date="2024-06" db="EMBL/GenBank/DDBJ databases">
        <authorList>
            <person name="Kraege A."/>
            <person name="Thomma B."/>
        </authorList>
    </citation>
    <scope>NUCLEOTIDE SEQUENCE [LARGE SCALE GENOMIC DNA]</scope>
</reference>
<protein>
    <submittedName>
        <fullName evidence="3">G2790 protein</fullName>
    </submittedName>
</protein>
<feature type="region of interest" description="Disordered" evidence="2">
    <location>
        <begin position="36"/>
        <end position="78"/>
    </location>
</feature>
<feature type="coiled-coil region" evidence="1">
    <location>
        <begin position="688"/>
        <end position="778"/>
    </location>
</feature>
<dbReference type="PANTHER" id="PTHR45615:SF80">
    <property type="entry name" value="GRIP DOMAIN-CONTAINING PROTEIN"/>
    <property type="match status" value="1"/>
</dbReference>
<feature type="region of interest" description="Disordered" evidence="2">
    <location>
        <begin position="170"/>
        <end position="193"/>
    </location>
</feature>
<feature type="region of interest" description="Disordered" evidence="2">
    <location>
        <begin position="891"/>
        <end position="927"/>
    </location>
</feature>
<feature type="region of interest" description="Disordered" evidence="2">
    <location>
        <begin position="954"/>
        <end position="986"/>
    </location>
</feature>
<feature type="region of interest" description="Disordered" evidence="2">
    <location>
        <begin position="660"/>
        <end position="686"/>
    </location>
</feature>
<organism evidence="3 4">
    <name type="scientific">Coccomyxa viridis</name>
    <dbReference type="NCBI Taxonomy" id="1274662"/>
    <lineage>
        <taxon>Eukaryota</taxon>
        <taxon>Viridiplantae</taxon>
        <taxon>Chlorophyta</taxon>
        <taxon>core chlorophytes</taxon>
        <taxon>Trebouxiophyceae</taxon>
        <taxon>Trebouxiophyceae incertae sedis</taxon>
        <taxon>Coccomyxaceae</taxon>
        <taxon>Coccomyxa</taxon>
    </lineage>
</organism>
<evidence type="ECO:0000313" key="4">
    <source>
        <dbReference type="Proteomes" id="UP001497392"/>
    </source>
</evidence>
<dbReference type="EMBL" id="CAXHTA020000004">
    <property type="protein sequence ID" value="CAL5220732.1"/>
    <property type="molecule type" value="Genomic_DNA"/>
</dbReference>
<feature type="coiled-coil region" evidence="1">
    <location>
        <begin position="578"/>
        <end position="605"/>
    </location>
</feature>
<gene>
    <name evidence="3" type="primary">g2790</name>
    <name evidence="3" type="ORF">VP750_LOCUS2391</name>
</gene>
<keyword evidence="1" id="KW-0175">Coiled coil</keyword>
<feature type="compositionally biased region" description="Low complexity" evidence="2">
    <location>
        <begin position="665"/>
        <end position="686"/>
    </location>
</feature>
<accession>A0ABP1FRP0</accession>
<sequence length="1081" mass="118388">MEAMLSVVAPSLFPALEKSLQVAFVTGYALSWKLNPSSRPHKKAALPLLPCRGRPRRHSSRDEEARPKAPPNDPQRQGNIWHRYEQLEGMTKSLATVNQQMVLEKTKHQREKKRLEEALLELQRVNDGLLSAAGGDEGPPAAVHAMSAKSAQLLGELRSRQRAHYCPISGLERSAGSPSVQATKDESTGAATAEQAQAIARLQKQLAESQERRKQADESTASLKAELAELRGELAAQTQSLAVQVKALTAENDVLQSQVARQRSTQASELKDLELIQRELNDRLEDLADEKKLLQEQLSKASLAASDPDTSMLRTLTEQSKVLTVRNAQLEAELAGEACNERLHELEQAMADVKAENARLQAKMLRLNGSASAVAAAGELLEQLKKENADLGADNERLLNYVESLESTQTEGLTSGTPRGHRKLLENFVQLKVDNKVLSDENARLGAELAEVQHARGSITTVPVPVRVENGEAVDRELWVLLEELQERNQALAAENTALRARTPTGTWDASEAELATECERLQRQLHAVMEVRAAEINADNLRLVNYLTEENLKLEQENQRVIGLLASNAKSENRGVLKDILNNVERLQREKAKALSDNAELAKRNTRLIEESEALLMRCQANKQAPTPGSPANKRSKKGLFPFRRSASKSVLPVQLADGDGAVSQDSPHSQASSGSSFAGRGAPADAEGLQLECAHLRQENSRLLAENRQLGEQASMVPGLTSTNATLTAENSRLNDRMAKLVQDLTEENKHLLDENQRLNQTVQKVLSENAELSSRLIDVALTSDNDIFEAAFGEDVGSNGNGMATMPLGHWSQEATQKRREEAQEEILAVGRQQAARQQQRTELSQRVNTELKAYEQAKSSADHAYSKSKALALQRLNSRNSQLLRTSVTGSPAAATPQPGSAAASGAPSTPEQADDRAPFPDDGQYEEAIRRRKEAELSRAQLQQKIESLKQARNSGHQTDEGTKAVRPASASSQRAKAEAAHRKVMARREAESKVRACYFRFAGNCDVAAFMHALGYDMAASKDTSLAALFDAAVQVAQTSKQQSMSQDKQFLAEATVSKLQEWLAEAQKDVVADK</sequence>
<evidence type="ECO:0000313" key="3">
    <source>
        <dbReference type="EMBL" id="CAL5220732.1"/>
    </source>
</evidence>
<comment type="caution">
    <text evidence="3">The sequence shown here is derived from an EMBL/GenBank/DDBJ whole genome shotgun (WGS) entry which is preliminary data.</text>
</comment>
<feature type="coiled-coil region" evidence="1">
    <location>
        <begin position="98"/>
        <end position="132"/>
    </location>
</feature>
<evidence type="ECO:0000256" key="2">
    <source>
        <dbReference type="SAM" id="MobiDB-lite"/>
    </source>
</evidence>
<dbReference type="Proteomes" id="UP001497392">
    <property type="component" value="Unassembled WGS sequence"/>
</dbReference>
<keyword evidence="4" id="KW-1185">Reference proteome</keyword>
<name>A0ABP1FRP0_9CHLO</name>
<feature type="compositionally biased region" description="Low complexity" evidence="2">
    <location>
        <begin position="893"/>
        <end position="915"/>
    </location>
</feature>
<evidence type="ECO:0000256" key="1">
    <source>
        <dbReference type="SAM" id="Coils"/>
    </source>
</evidence>
<dbReference type="PANTHER" id="PTHR45615">
    <property type="entry name" value="MYOSIN HEAVY CHAIN, NON-MUSCLE"/>
    <property type="match status" value="1"/>
</dbReference>
<proteinExistence type="predicted"/>